<dbReference type="InterPro" id="IPR001650">
    <property type="entry name" value="Helicase_C-like"/>
</dbReference>
<dbReference type="EMBL" id="JAHFXF010001213">
    <property type="protein sequence ID" value="KAG9672772.1"/>
    <property type="molecule type" value="Genomic_DNA"/>
</dbReference>
<dbReference type="SMART" id="SM00490">
    <property type="entry name" value="HELICc"/>
    <property type="match status" value="1"/>
</dbReference>
<dbReference type="OrthoDB" id="193716at2759"/>
<evidence type="ECO:0000256" key="4">
    <source>
        <dbReference type="ARBA" id="ARBA00022840"/>
    </source>
</evidence>
<dbReference type="EC" id="3.6.4.13" evidence="7"/>
<dbReference type="GO" id="GO:0003723">
    <property type="term" value="F:RNA binding"/>
    <property type="evidence" value="ECO:0007669"/>
    <property type="project" value="UniProtKB-UniRule"/>
</dbReference>
<dbReference type="AlphaFoldDB" id="A0A9P8E245"/>
<sequence length="563" mass="61933">MDASALQKSRRRANPSKKPKGNPNKRPKRDSEPREQNRNQGNASAVPLVPVAPLSIPVPPDSMRFTDLKNLLDPLLLKTITDDLKFDHMMPVQEATLHELLEKRIDCLAQAKTGTGKTIAFLLPAIQTLINKNKPRGSGISLLVISPTRELAMQIAKEASNLLQRLPQFRVSIAIGGTNKEKEERDILRGDGCDILIATPGRLYDHLGDQQIIQSFRNLDTLVLDEADRLLDMGFMEDLKKIIRCLPDKEQSKRQGMLFSATIAPHVQQFAHLVLASGYKFISTIPAGEAQIHQRVPQLLVTLETWSQVVPAMVASIKSECKLIGPAEFKAIVFAPTAALADFYHDVLSQIPGLPYASVLHARVSQSRRTKVTNDFREATSAILVATDVVARGLDFPGVSNVFQIGLPADKESYIHRLGRTARAGKEGRSVFIVTEPESFFPRHVLKAITFETANPDFASEIPQIEAIVDKYEAKGKTYQAWLGFYKAHAKSMRWNDDQLVAEANKFAIEALGCDEIPGLERKTVGKMGLKDARGLNIVANLPQKSNGGRSAGGGRAKGPAAR</sequence>
<dbReference type="InterPro" id="IPR000629">
    <property type="entry name" value="RNA-helicase_DEAD-box_CS"/>
</dbReference>
<dbReference type="PANTHER" id="PTHR24031">
    <property type="entry name" value="RNA HELICASE"/>
    <property type="match status" value="1"/>
</dbReference>
<protein>
    <recommendedName>
        <fullName evidence="7">ATP-dependent RNA helicase</fullName>
        <ecNumber evidence="7">3.6.4.13</ecNumber>
    </recommendedName>
</protein>
<evidence type="ECO:0000256" key="8">
    <source>
        <dbReference type="SAM" id="MobiDB-lite"/>
    </source>
</evidence>
<evidence type="ECO:0000313" key="11">
    <source>
        <dbReference type="EMBL" id="KAG9672772.1"/>
    </source>
</evidence>
<name>A0A9P8E245_AURME</name>
<reference evidence="11" key="1">
    <citation type="journal article" date="2021" name="J Fungi (Basel)">
        <title>Virulence traits and population genomics of the black yeast Aureobasidium melanogenum.</title>
        <authorList>
            <person name="Cernosa A."/>
            <person name="Sun X."/>
            <person name="Gostincar C."/>
            <person name="Fang C."/>
            <person name="Gunde-Cimerman N."/>
            <person name="Song Z."/>
        </authorList>
    </citation>
    <scope>NUCLEOTIDE SEQUENCE</scope>
    <source>
        <strain evidence="11">EXF-9911</strain>
    </source>
</reference>
<dbReference type="Pfam" id="PF00271">
    <property type="entry name" value="Helicase_C"/>
    <property type="match status" value="1"/>
</dbReference>
<keyword evidence="1 6" id="KW-0547">Nucleotide-binding</keyword>
<dbReference type="PROSITE" id="PS51194">
    <property type="entry name" value="HELICASE_CTER"/>
    <property type="match status" value="1"/>
</dbReference>
<keyword evidence="2 6" id="KW-0378">Hydrolase</keyword>
<dbReference type="CDD" id="cd17964">
    <property type="entry name" value="DEADc_MSS116"/>
    <property type="match status" value="1"/>
</dbReference>
<dbReference type="SMART" id="SM00487">
    <property type="entry name" value="DEXDc"/>
    <property type="match status" value="1"/>
</dbReference>
<dbReference type="SUPFAM" id="SSF52540">
    <property type="entry name" value="P-loop containing nucleoside triphosphate hydrolases"/>
    <property type="match status" value="1"/>
</dbReference>
<accession>A0A9P8E245</accession>
<feature type="compositionally biased region" description="Basic residues" evidence="8">
    <location>
        <begin position="8"/>
        <end position="28"/>
    </location>
</feature>
<comment type="domain">
    <text evidence="7">The Q motif is unique to and characteristic of the DEAD box family of RNA helicases and controls ATP binding and hydrolysis.</text>
</comment>
<comment type="caution">
    <text evidence="11">The sequence shown here is derived from an EMBL/GenBank/DDBJ whole genome shotgun (WGS) entry which is preliminary data.</text>
</comment>
<evidence type="ECO:0000259" key="9">
    <source>
        <dbReference type="PROSITE" id="PS51192"/>
    </source>
</evidence>
<feature type="domain" description="Helicase ATP-binding" evidence="9">
    <location>
        <begin position="98"/>
        <end position="281"/>
    </location>
</feature>
<evidence type="ECO:0000313" key="12">
    <source>
        <dbReference type="Proteomes" id="UP000779574"/>
    </source>
</evidence>
<comment type="similarity">
    <text evidence="6">Belongs to the DEAD box helicase family.</text>
</comment>
<keyword evidence="3 6" id="KW-0347">Helicase</keyword>
<dbReference type="PROSITE" id="PS00039">
    <property type="entry name" value="DEAD_ATP_HELICASE"/>
    <property type="match status" value="1"/>
</dbReference>
<evidence type="ECO:0000256" key="6">
    <source>
        <dbReference type="RuleBase" id="RU000492"/>
    </source>
</evidence>
<evidence type="ECO:0000256" key="1">
    <source>
        <dbReference type="ARBA" id="ARBA00022741"/>
    </source>
</evidence>
<dbReference type="InterPro" id="IPR027417">
    <property type="entry name" value="P-loop_NTPase"/>
</dbReference>
<dbReference type="CDD" id="cd18787">
    <property type="entry name" value="SF2_C_DEAD"/>
    <property type="match status" value="1"/>
</dbReference>
<dbReference type="GO" id="GO:0016787">
    <property type="term" value="F:hydrolase activity"/>
    <property type="evidence" value="ECO:0007669"/>
    <property type="project" value="UniProtKB-KW"/>
</dbReference>
<evidence type="ECO:0000259" key="10">
    <source>
        <dbReference type="PROSITE" id="PS51194"/>
    </source>
</evidence>
<dbReference type="Pfam" id="PF00270">
    <property type="entry name" value="DEAD"/>
    <property type="match status" value="1"/>
</dbReference>
<dbReference type="PROSITE" id="PS51192">
    <property type="entry name" value="HELICASE_ATP_BIND_1"/>
    <property type="match status" value="1"/>
</dbReference>
<keyword evidence="4 6" id="KW-0067">ATP-binding</keyword>
<keyword evidence="5 7" id="KW-0694">RNA-binding</keyword>
<evidence type="ECO:0000256" key="7">
    <source>
        <dbReference type="RuleBase" id="RU365068"/>
    </source>
</evidence>
<dbReference type="Proteomes" id="UP000779574">
    <property type="component" value="Unassembled WGS sequence"/>
</dbReference>
<feature type="non-terminal residue" evidence="11">
    <location>
        <position position="563"/>
    </location>
</feature>
<proteinExistence type="inferred from homology"/>
<feature type="region of interest" description="Disordered" evidence="8">
    <location>
        <begin position="1"/>
        <end position="48"/>
    </location>
</feature>
<evidence type="ECO:0000256" key="3">
    <source>
        <dbReference type="ARBA" id="ARBA00022806"/>
    </source>
</evidence>
<feature type="domain" description="Helicase C-terminal" evidence="10">
    <location>
        <begin position="316"/>
        <end position="470"/>
    </location>
</feature>
<comment type="catalytic activity">
    <reaction evidence="7">
        <text>ATP + H2O = ADP + phosphate + H(+)</text>
        <dbReference type="Rhea" id="RHEA:13065"/>
        <dbReference type="ChEBI" id="CHEBI:15377"/>
        <dbReference type="ChEBI" id="CHEBI:15378"/>
        <dbReference type="ChEBI" id="CHEBI:30616"/>
        <dbReference type="ChEBI" id="CHEBI:43474"/>
        <dbReference type="ChEBI" id="CHEBI:456216"/>
        <dbReference type="EC" id="3.6.4.13"/>
    </reaction>
</comment>
<dbReference type="GO" id="GO:0005524">
    <property type="term" value="F:ATP binding"/>
    <property type="evidence" value="ECO:0007669"/>
    <property type="project" value="UniProtKB-UniRule"/>
</dbReference>
<organism evidence="11 12">
    <name type="scientific">Aureobasidium melanogenum</name>
    <name type="common">Aureobasidium pullulans var. melanogenum</name>
    <dbReference type="NCBI Taxonomy" id="46634"/>
    <lineage>
        <taxon>Eukaryota</taxon>
        <taxon>Fungi</taxon>
        <taxon>Dikarya</taxon>
        <taxon>Ascomycota</taxon>
        <taxon>Pezizomycotina</taxon>
        <taxon>Dothideomycetes</taxon>
        <taxon>Dothideomycetidae</taxon>
        <taxon>Dothideales</taxon>
        <taxon>Saccotheciaceae</taxon>
        <taxon>Aureobasidium</taxon>
    </lineage>
</organism>
<gene>
    <name evidence="11" type="ORF">KCU76_g16639</name>
</gene>
<dbReference type="GO" id="GO:0003724">
    <property type="term" value="F:RNA helicase activity"/>
    <property type="evidence" value="ECO:0007669"/>
    <property type="project" value="UniProtKB-EC"/>
</dbReference>
<reference evidence="11" key="2">
    <citation type="submission" date="2021-08" db="EMBL/GenBank/DDBJ databases">
        <authorList>
            <person name="Gostincar C."/>
            <person name="Sun X."/>
            <person name="Song Z."/>
            <person name="Gunde-Cimerman N."/>
        </authorList>
    </citation>
    <scope>NUCLEOTIDE SEQUENCE</scope>
    <source>
        <strain evidence="11">EXF-9911</strain>
    </source>
</reference>
<evidence type="ECO:0000256" key="5">
    <source>
        <dbReference type="ARBA" id="ARBA00022884"/>
    </source>
</evidence>
<feature type="region of interest" description="Disordered" evidence="8">
    <location>
        <begin position="541"/>
        <end position="563"/>
    </location>
</feature>
<evidence type="ECO:0000256" key="2">
    <source>
        <dbReference type="ARBA" id="ARBA00022801"/>
    </source>
</evidence>
<dbReference type="Gene3D" id="3.40.50.300">
    <property type="entry name" value="P-loop containing nucleotide triphosphate hydrolases"/>
    <property type="match status" value="2"/>
</dbReference>
<comment type="function">
    <text evidence="7">RNA helicase.</text>
</comment>
<dbReference type="InterPro" id="IPR014001">
    <property type="entry name" value="Helicase_ATP-bd"/>
</dbReference>
<dbReference type="InterPro" id="IPR011545">
    <property type="entry name" value="DEAD/DEAH_box_helicase_dom"/>
</dbReference>